<sequence>MKENLVFLSVGDNTQFHNLYTDNKMNYDIYAIYYGNNDENFNKYKSKIHFIEKRKGSKFQNFHYFYNKYPNIITNYKRFFIVDDDIIMNVEDINKIFDISKKYNLSICGPSFSDTGLISHEITKYKPNRLLTYTNFVEVNVPLFSKSAIDNLMKSYDTTLIGWGIDFLAIWCNGKDKKKEYAIIHSVKCVNPHPSAKKIEKRELSLISGYENRSKIWEAYAKKIGCPSWINHKEYETISL</sequence>
<proteinExistence type="predicted"/>
<evidence type="ECO:0008006" key="2">
    <source>
        <dbReference type="Google" id="ProtNLM"/>
    </source>
</evidence>
<evidence type="ECO:0000313" key="1">
    <source>
        <dbReference type="EMBL" id="QHS88842.1"/>
    </source>
</evidence>
<accession>A0A6C0B9X5</accession>
<protein>
    <recommendedName>
        <fullName evidence="2">Glycosyltransferase</fullName>
    </recommendedName>
</protein>
<dbReference type="EMBL" id="MN739103">
    <property type="protein sequence ID" value="QHS88842.1"/>
    <property type="molecule type" value="Genomic_DNA"/>
</dbReference>
<reference evidence="1" key="1">
    <citation type="journal article" date="2020" name="Nature">
        <title>Giant virus diversity and host interactions through global metagenomics.</title>
        <authorList>
            <person name="Schulz F."/>
            <person name="Roux S."/>
            <person name="Paez-Espino D."/>
            <person name="Jungbluth S."/>
            <person name="Walsh D.A."/>
            <person name="Denef V.J."/>
            <person name="McMahon K.D."/>
            <person name="Konstantinidis K.T."/>
            <person name="Eloe-Fadrosh E.A."/>
            <person name="Kyrpides N.C."/>
            <person name="Woyke T."/>
        </authorList>
    </citation>
    <scope>NUCLEOTIDE SEQUENCE</scope>
    <source>
        <strain evidence="1">GVMAG-M-3300010158-59</strain>
    </source>
</reference>
<dbReference type="AlphaFoldDB" id="A0A6C0B9X5"/>
<name>A0A6C0B9X5_9ZZZZ</name>
<organism evidence="1">
    <name type="scientific">viral metagenome</name>
    <dbReference type="NCBI Taxonomy" id="1070528"/>
    <lineage>
        <taxon>unclassified sequences</taxon>
        <taxon>metagenomes</taxon>
        <taxon>organismal metagenomes</taxon>
    </lineage>
</organism>